<evidence type="ECO:0000259" key="7">
    <source>
        <dbReference type="Pfam" id="PF06429"/>
    </source>
</evidence>
<gene>
    <name evidence="9" type="ORF">UFOPK2761_00513</name>
</gene>
<dbReference type="GO" id="GO:0005198">
    <property type="term" value="F:structural molecule activity"/>
    <property type="evidence" value="ECO:0007669"/>
    <property type="project" value="InterPro"/>
</dbReference>
<evidence type="ECO:0000259" key="6">
    <source>
        <dbReference type="Pfam" id="PF00460"/>
    </source>
</evidence>
<comment type="subcellular location">
    <subcellularLocation>
        <location evidence="1">Bacterial flagellum</location>
    </subcellularLocation>
    <subcellularLocation>
        <location evidence="2">Secreted</location>
    </subcellularLocation>
</comment>
<evidence type="ECO:0000256" key="5">
    <source>
        <dbReference type="ARBA" id="ARBA00023143"/>
    </source>
</evidence>
<feature type="domain" description="Flagellar basal body rod protein N-terminal" evidence="6">
    <location>
        <begin position="8"/>
        <end position="37"/>
    </location>
</feature>
<dbReference type="Pfam" id="PF06429">
    <property type="entry name" value="Flg_bbr_C"/>
    <property type="match status" value="1"/>
</dbReference>
<comment type="similarity">
    <text evidence="3">Belongs to the flagella basal body rod proteins family.</text>
</comment>
<evidence type="ECO:0000259" key="8">
    <source>
        <dbReference type="Pfam" id="PF22638"/>
    </source>
</evidence>
<evidence type="ECO:0000256" key="3">
    <source>
        <dbReference type="ARBA" id="ARBA00009677"/>
    </source>
</evidence>
<accession>A0A6J6S8H8</accession>
<feature type="domain" description="Flagellar hook-associated protein FlgK helical" evidence="8">
    <location>
        <begin position="100"/>
        <end position="336"/>
    </location>
</feature>
<dbReference type="InterPro" id="IPR002371">
    <property type="entry name" value="FlgK"/>
</dbReference>
<evidence type="ECO:0000313" key="9">
    <source>
        <dbReference type="EMBL" id="CAB4731141.1"/>
    </source>
</evidence>
<sequence>MSGTLSSLNTALSALRYNRVAMDAASHNIANVSTEGYNRRRADGESLGAPTVPARWSRYEGAGAGVRMAGITRMNDALLDARSRTEHSSLSYLQLRATALARMESGVGEPGDAGVSAALADFRSAWQDVANDPAGAAARGQVLARAEALAAAFSSQSANVAAETATQRLSLQGTVSEVNTLAVELAETNRALATAKLDGVDTSDLADQRDLLGQRLAQLTGGVGLVQPDGALNVDVAGVALVSGITAGRLEITTGVTPTGGSDGQPVTLSITTGATTTPLTAGVRGEVGASTDLLNTTLPAYAAGLDAVAKDLADTVNAAHTSGFDQDGNPGLAFFTYDPANPAASLTVNVTNRQVAASSLPGGALDGSNADAIGTAGTAEGAYQRLVNGFGTEVASAQRLVRTQSLLTNQVDAAREQLGGVNLDEETVAMLTAQRAYEAAARVMSVMDSVLDTLINRTGVG</sequence>
<keyword evidence="4" id="KW-0964">Secreted</keyword>
<dbReference type="GO" id="GO:0005576">
    <property type="term" value="C:extracellular region"/>
    <property type="evidence" value="ECO:0007669"/>
    <property type="project" value="UniProtKB-SubCell"/>
</dbReference>
<keyword evidence="5" id="KW-0975">Bacterial flagellum</keyword>
<evidence type="ECO:0000256" key="2">
    <source>
        <dbReference type="ARBA" id="ARBA00004613"/>
    </source>
</evidence>
<evidence type="ECO:0000256" key="4">
    <source>
        <dbReference type="ARBA" id="ARBA00022525"/>
    </source>
</evidence>
<dbReference type="GO" id="GO:0044780">
    <property type="term" value="P:bacterial-type flagellum assembly"/>
    <property type="evidence" value="ECO:0007669"/>
    <property type="project" value="InterPro"/>
</dbReference>
<dbReference type="SUPFAM" id="SSF64518">
    <property type="entry name" value="Phase 1 flagellin"/>
    <property type="match status" value="1"/>
</dbReference>
<dbReference type="PANTHER" id="PTHR30033">
    <property type="entry name" value="FLAGELLAR HOOK-ASSOCIATED PROTEIN 1"/>
    <property type="match status" value="1"/>
</dbReference>
<dbReference type="NCBIfam" id="TIGR02492">
    <property type="entry name" value="flgK_ends"/>
    <property type="match status" value="1"/>
</dbReference>
<dbReference type="GO" id="GO:0009424">
    <property type="term" value="C:bacterial-type flagellum hook"/>
    <property type="evidence" value="ECO:0007669"/>
    <property type="project" value="InterPro"/>
</dbReference>
<reference evidence="9" key="1">
    <citation type="submission" date="2020-05" db="EMBL/GenBank/DDBJ databases">
        <authorList>
            <person name="Chiriac C."/>
            <person name="Salcher M."/>
            <person name="Ghai R."/>
            <person name="Kavagutti S V."/>
        </authorList>
    </citation>
    <scope>NUCLEOTIDE SEQUENCE</scope>
</reference>
<dbReference type="AlphaFoldDB" id="A0A6J6S8H8"/>
<feature type="domain" description="Flagellar basal-body/hook protein C-terminal" evidence="7">
    <location>
        <begin position="421"/>
        <end position="457"/>
    </location>
</feature>
<dbReference type="InterPro" id="IPR053927">
    <property type="entry name" value="FlgK_helical"/>
</dbReference>
<organism evidence="9">
    <name type="scientific">freshwater metagenome</name>
    <dbReference type="NCBI Taxonomy" id="449393"/>
    <lineage>
        <taxon>unclassified sequences</taxon>
        <taxon>metagenomes</taxon>
        <taxon>ecological metagenomes</taxon>
    </lineage>
</organism>
<dbReference type="Pfam" id="PF22638">
    <property type="entry name" value="FlgK_D1"/>
    <property type="match status" value="1"/>
</dbReference>
<dbReference type="InterPro" id="IPR001444">
    <property type="entry name" value="Flag_bb_rod_N"/>
</dbReference>
<dbReference type="EMBL" id="CAEZYQ010000003">
    <property type="protein sequence ID" value="CAB4731141.1"/>
    <property type="molecule type" value="Genomic_DNA"/>
</dbReference>
<dbReference type="Pfam" id="PF00460">
    <property type="entry name" value="Flg_bb_rod"/>
    <property type="match status" value="1"/>
</dbReference>
<name>A0A6J6S8H8_9ZZZZ</name>
<dbReference type="PANTHER" id="PTHR30033:SF1">
    <property type="entry name" value="FLAGELLAR HOOK-ASSOCIATED PROTEIN 1"/>
    <property type="match status" value="1"/>
</dbReference>
<dbReference type="InterPro" id="IPR010930">
    <property type="entry name" value="Flg_bb/hook_C_dom"/>
</dbReference>
<protein>
    <submittedName>
        <fullName evidence="9">Unannotated protein</fullName>
    </submittedName>
</protein>
<evidence type="ECO:0000256" key="1">
    <source>
        <dbReference type="ARBA" id="ARBA00004365"/>
    </source>
</evidence>
<proteinExistence type="inferred from homology"/>